<evidence type="ECO:0000313" key="1">
    <source>
        <dbReference type="EMBL" id="PVU97506.1"/>
    </source>
</evidence>
<gene>
    <name evidence="1" type="ORF">BB561_000511</name>
</gene>
<comment type="caution">
    <text evidence="1">The sequence shown here is derived from an EMBL/GenBank/DDBJ whole genome shotgun (WGS) entry which is preliminary data.</text>
</comment>
<dbReference type="EMBL" id="MBFR01000011">
    <property type="protein sequence ID" value="PVU97506.1"/>
    <property type="molecule type" value="Genomic_DNA"/>
</dbReference>
<accession>A0A2T9YYY0</accession>
<name>A0A2T9YYY0_9FUNG</name>
<dbReference type="AlphaFoldDB" id="A0A2T9YYY0"/>
<dbReference type="Proteomes" id="UP000245383">
    <property type="component" value="Unassembled WGS sequence"/>
</dbReference>
<sequence>MINSTEVKKKKLRIPLKHIVVSKKKSEKVLKTLTATIFKSILACQKTRREHWNSNLLEATSPKPSQKKLERFGPESKLRCTALYSSPSAHSPENYATETEKKILPLNGITWTS</sequence>
<keyword evidence="2" id="KW-1185">Reference proteome</keyword>
<protein>
    <submittedName>
        <fullName evidence="1">Uncharacterized protein</fullName>
    </submittedName>
</protein>
<proteinExistence type="predicted"/>
<organism evidence="1 2">
    <name type="scientific">Smittium simulii</name>
    <dbReference type="NCBI Taxonomy" id="133385"/>
    <lineage>
        <taxon>Eukaryota</taxon>
        <taxon>Fungi</taxon>
        <taxon>Fungi incertae sedis</taxon>
        <taxon>Zoopagomycota</taxon>
        <taxon>Kickxellomycotina</taxon>
        <taxon>Harpellomycetes</taxon>
        <taxon>Harpellales</taxon>
        <taxon>Legeriomycetaceae</taxon>
        <taxon>Smittium</taxon>
    </lineage>
</organism>
<evidence type="ECO:0000313" key="2">
    <source>
        <dbReference type="Proteomes" id="UP000245383"/>
    </source>
</evidence>
<reference evidence="1 2" key="1">
    <citation type="journal article" date="2018" name="MBio">
        <title>Comparative Genomics Reveals the Core Gene Toolbox for the Fungus-Insect Symbiosis.</title>
        <authorList>
            <person name="Wang Y."/>
            <person name="Stata M."/>
            <person name="Wang W."/>
            <person name="Stajich J.E."/>
            <person name="White M.M."/>
            <person name="Moncalvo J.M."/>
        </authorList>
    </citation>
    <scope>NUCLEOTIDE SEQUENCE [LARGE SCALE GENOMIC DNA]</scope>
    <source>
        <strain evidence="1 2">SWE-8-4</strain>
    </source>
</reference>